<dbReference type="RefSeq" id="WP_183975504.1">
    <property type="nucleotide sequence ID" value="NZ_JACHEB010000003.1"/>
</dbReference>
<dbReference type="AlphaFoldDB" id="A0A9X0QD67"/>
<name>A0A9X0QD67_9BACT</name>
<gene>
    <name evidence="2" type="ORF">HDF14_001838</name>
</gene>
<dbReference type="Proteomes" id="UP000535182">
    <property type="component" value="Unassembled WGS sequence"/>
</dbReference>
<feature type="transmembrane region" description="Helical" evidence="1">
    <location>
        <begin position="97"/>
        <end position="115"/>
    </location>
</feature>
<reference evidence="2 3" key="1">
    <citation type="submission" date="2020-08" db="EMBL/GenBank/DDBJ databases">
        <title>Genomic Encyclopedia of Type Strains, Phase IV (KMG-V): Genome sequencing to study the core and pangenomes of soil and plant-associated prokaryotes.</title>
        <authorList>
            <person name="Whitman W."/>
        </authorList>
    </citation>
    <scope>NUCLEOTIDE SEQUENCE [LARGE SCALE GENOMIC DNA]</scope>
    <source>
        <strain evidence="2 3">X5P2</strain>
    </source>
</reference>
<evidence type="ECO:0000256" key="1">
    <source>
        <dbReference type="SAM" id="Phobius"/>
    </source>
</evidence>
<evidence type="ECO:0000313" key="2">
    <source>
        <dbReference type="EMBL" id="MBB5328232.1"/>
    </source>
</evidence>
<feature type="transmembrane region" description="Helical" evidence="1">
    <location>
        <begin position="12"/>
        <end position="30"/>
    </location>
</feature>
<comment type="caution">
    <text evidence="2">The sequence shown here is derived from an EMBL/GenBank/DDBJ whole genome shotgun (WGS) entry which is preliminary data.</text>
</comment>
<protein>
    <recommendedName>
        <fullName evidence="4">VanZ family protein</fullName>
    </recommendedName>
</protein>
<organism evidence="2 3">
    <name type="scientific">Tunturiibacter gelidiferens</name>
    <dbReference type="NCBI Taxonomy" id="3069689"/>
    <lineage>
        <taxon>Bacteria</taxon>
        <taxon>Pseudomonadati</taxon>
        <taxon>Acidobacteriota</taxon>
        <taxon>Terriglobia</taxon>
        <taxon>Terriglobales</taxon>
        <taxon>Acidobacteriaceae</taxon>
        <taxon>Tunturiibacter</taxon>
    </lineage>
</organism>
<feature type="transmembrane region" description="Helical" evidence="1">
    <location>
        <begin position="67"/>
        <end position="85"/>
    </location>
</feature>
<accession>A0A9X0QD67</accession>
<evidence type="ECO:0008006" key="4">
    <source>
        <dbReference type="Google" id="ProtNLM"/>
    </source>
</evidence>
<proteinExistence type="predicted"/>
<sequence length="126" mass="14494">MSEERKSRTVAIVMGCIWMMMLAVLSFLPNHDKLLLHTSGHYHRWGHLVAFLIVTLLLAGSVTSLRVRFALAAVIVSFGFFLEYVEHIVYTNALERSDIRIDTLGVVFGLIVVLVREEFIRMRRFD</sequence>
<keyword evidence="1" id="KW-0812">Transmembrane</keyword>
<evidence type="ECO:0000313" key="3">
    <source>
        <dbReference type="Proteomes" id="UP000535182"/>
    </source>
</evidence>
<dbReference type="EMBL" id="JACHEB010000003">
    <property type="protein sequence ID" value="MBB5328232.1"/>
    <property type="molecule type" value="Genomic_DNA"/>
</dbReference>
<keyword evidence="3" id="KW-1185">Reference proteome</keyword>
<feature type="transmembrane region" description="Helical" evidence="1">
    <location>
        <begin position="42"/>
        <end position="60"/>
    </location>
</feature>
<keyword evidence="1" id="KW-0472">Membrane</keyword>
<keyword evidence="1" id="KW-1133">Transmembrane helix</keyword>